<dbReference type="GO" id="GO:0016791">
    <property type="term" value="F:phosphatase activity"/>
    <property type="evidence" value="ECO:0007669"/>
    <property type="project" value="UniProtKB-UniRule"/>
</dbReference>
<dbReference type="CDD" id="cd07437">
    <property type="entry name" value="PHP_HisPPase_Ycdx_like"/>
    <property type="match status" value="1"/>
</dbReference>
<dbReference type="eggNOG" id="COG1387">
    <property type="taxonomic scope" value="Bacteria"/>
</dbReference>
<dbReference type="GO" id="GO:0071978">
    <property type="term" value="P:bacterial-type flagellum-dependent swarming motility"/>
    <property type="evidence" value="ECO:0007669"/>
    <property type="project" value="TreeGrafter"/>
</dbReference>
<comment type="caution">
    <text evidence="2">The sequence shown here is derived from an EMBL/GenBank/DDBJ whole genome shotgun (WGS) entry which is preliminary data.</text>
</comment>
<keyword evidence="1" id="KW-0479">Metal-binding</keyword>
<dbReference type="SUPFAM" id="SSF89550">
    <property type="entry name" value="PHP domain-like"/>
    <property type="match status" value="1"/>
</dbReference>
<feature type="binding site" evidence="1">
    <location>
        <position position="132"/>
    </location>
    <ligand>
        <name>Zn(2+)</name>
        <dbReference type="ChEBI" id="CHEBI:29105"/>
        <label>3</label>
    </ligand>
</feature>
<evidence type="ECO:0000256" key="1">
    <source>
        <dbReference type="HAMAP-Rule" id="MF_01561"/>
    </source>
</evidence>
<keyword evidence="1" id="KW-0862">Zinc</keyword>
<dbReference type="GeneID" id="29945549"/>
<dbReference type="InterPro" id="IPR050243">
    <property type="entry name" value="PHP_phosphatase"/>
</dbReference>
<feature type="binding site" evidence="1">
    <location>
        <position position="102"/>
    </location>
    <ligand>
        <name>Zn(2+)</name>
        <dbReference type="ChEBI" id="CHEBI:29105"/>
        <label>3</label>
    </ligand>
</feature>
<dbReference type="InterPro" id="IPR016195">
    <property type="entry name" value="Pol/histidinol_Pase-like"/>
</dbReference>
<feature type="binding site" evidence="1">
    <location>
        <position position="74"/>
    </location>
    <ligand>
        <name>Zn(2+)</name>
        <dbReference type="ChEBI" id="CHEBI:29105"/>
        <label>1</label>
    </ligand>
</feature>
<dbReference type="GO" id="GO:0005829">
    <property type="term" value="C:cytosol"/>
    <property type="evidence" value="ECO:0007669"/>
    <property type="project" value="TreeGrafter"/>
</dbReference>
<proteinExistence type="inferred from homology"/>
<comment type="similarity">
    <text evidence="1">Belongs to the PHP family.</text>
</comment>
<evidence type="ECO:0000313" key="2">
    <source>
        <dbReference type="EMBL" id="PSU93892.1"/>
    </source>
</evidence>
<organism evidence="2 3">
    <name type="scientific">Photobacterium kishitanii</name>
    <dbReference type="NCBI Taxonomy" id="318456"/>
    <lineage>
        <taxon>Bacteria</taxon>
        <taxon>Pseudomonadati</taxon>
        <taxon>Pseudomonadota</taxon>
        <taxon>Gammaproteobacteria</taxon>
        <taxon>Vibrionales</taxon>
        <taxon>Vibrionaceae</taxon>
        <taxon>Photobacterium</taxon>
    </lineage>
</organism>
<dbReference type="Proteomes" id="UP000241426">
    <property type="component" value="Unassembled WGS sequence"/>
</dbReference>
<reference evidence="2 3" key="1">
    <citation type="submission" date="2018-01" db="EMBL/GenBank/DDBJ databases">
        <title>Whole genome sequencing of Histamine producing bacteria.</title>
        <authorList>
            <person name="Butler K."/>
        </authorList>
    </citation>
    <scope>NUCLEOTIDE SEQUENCE [LARGE SCALE GENOMIC DNA]</scope>
    <source>
        <strain evidence="2 3">FS-7.2</strain>
    </source>
</reference>
<dbReference type="RefSeq" id="WP_036791741.1">
    <property type="nucleotide sequence ID" value="NZ_JAUZMV010000002.1"/>
</dbReference>
<dbReference type="PANTHER" id="PTHR36928">
    <property type="entry name" value="PHOSPHATASE YCDX-RELATED"/>
    <property type="match status" value="1"/>
</dbReference>
<feature type="binding site" evidence="1">
    <location>
        <position position="10"/>
    </location>
    <ligand>
        <name>Zn(2+)</name>
        <dbReference type="ChEBI" id="CHEBI:29105"/>
        <label>1</label>
    </ligand>
</feature>
<sequence>MQIQVDTHTHTLSSGHAYSTIIENSQAAAAKGLKMFCNTDHASLMPGAPHFWYFANQRVLPRFLNGVAVLRGVEANIVNTAGEVDLDKTVLAKLDWVIASLHEPVFKPTTRLDHTEALINTIKSGVVDAIGHPGNPNYDFDFEKVIRTAAEYNVLVEINNSSLGRSRVGSAPRCEDIAMIAKDVGARITTGSDAHFAADVGNFSSIQTLLDHVNFPQELITTQHPQTLLAFLTERGKLVEEQYQGHKW</sequence>
<dbReference type="InterPro" id="IPR003141">
    <property type="entry name" value="Pol/His_phosphatase_N"/>
</dbReference>
<comment type="cofactor">
    <cofactor evidence="1">
        <name>Zn(2+)</name>
        <dbReference type="ChEBI" id="CHEBI:29105"/>
    </cofactor>
    <text evidence="1">Binds 3 Zn(2+) ions per subunit.</text>
</comment>
<dbReference type="AlphaFoldDB" id="A0A0B7JJI2"/>
<dbReference type="EMBL" id="PYNF01000026">
    <property type="protein sequence ID" value="PSU93892.1"/>
    <property type="molecule type" value="Genomic_DNA"/>
</dbReference>
<dbReference type="InterPro" id="IPR004013">
    <property type="entry name" value="PHP_dom"/>
</dbReference>
<accession>A0A2T3KD11</accession>
<feature type="binding site" evidence="1">
    <location>
        <position position="195"/>
    </location>
    <ligand>
        <name>Zn(2+)</name>
        <dbReference type="ChEBI" id="CHEBI:29105"/>
        <label>2</label>
    </ligand>
</feature>
<gene>
    <name evidence="2" type="ORF">C9J27_20535</name>
</gene>
<dbReference type="SMART" id="SM00481">
    <property type="entry name" value="POLIIIAc"/>
    <property type="match status" value="1"/>
</dbReference>
<accession>A0A0B7JJI2</accession>
<dbReference type="Pfam" id="PF02811">
    <property type="entry name" value="PHP"/>
    <property type="match status" value="1"/>
</dbReference>
<feature type="binding site" evidence="1">
    <location>
        <position position="41"/>
    </location>
    <ligand>
        <name>Zn(2+)</name>
        <dbReference type="ChEBI" id="CHEBI:29105"/>
        <label>2</label>
    </ligand>
</feature>
<dbReference type="GO" id="GO:0008270">
    <property type="term" value="F:zinc ion binding"/>
    <property type="evidence" value="ECO:0007669"/>
    <property type="project" value="UniProtKB-UniRule"/>
</dbReference>
<dbReference type="PANTHER" id="PTHR36928:SF1">
    <property type="entry name" value="PHOSPHATASE YCDX-RELATED"/>
    <property type="match status" value="1"/>
</dbReference>
<dbReference type="HAMAP" id="MF_01561">
    <property type="entry name" value="YcdX_phosphat"/>
    <property type="match status" value="1"/>
</dbReference>
<protein>
    <submittedName>
        <fullName evidence="2">Phosphatase</fullName>
    </submittedName>
</protein>
<feature type="binding site" evidence="1">
    <location>
        <position position="8"/>
    </location>
    <ligand>
        <name>Zn(2+)</name>
        <dbReference type="ChEBI" id="CHEBI:29105"/>
        <label>1</label>
    </ligand>
</feature>
<feature type="binding site" evidence="1">
    <location>
        <position position="16"/>
    </location>
    <ligand>
        <name>Zn(2+)</name>
        <dbReference type="ChEBI" id="CHEBI:29105"/>
        <label>2</label>
    </ligand>
</feature>
<feature type="binding site" evidence="1">
    <location>
        <position position="74"/>
    </location>
    <ligand>
        <name>Zn(2+)</name>
        <dbReference type="ChEBI" id="CHEBI:29105"/>
        <label>3</label>
    </ligand>
</feature>
<dbReference type="Gene3D" id="3.20.20.140">
    <property type="entry name" value="Metal-dependent hydrolases"/>
    <property type="match status" value="1"/>
</dbReference>
<name>A0A0B7JJI2_9GAMM</name>
<feature type="binding site" evidence="1">
    <location>
        <position position="193"/>
    </location>
    <ligand>
        <name>Zn(2+)</name>
        <dbReference type="ChEBI" id="CHEBI:29105"/>
        <label>1</label>
    </ligand>
</feature>
<keyword evidence="1" id="KW-0378">Hydrolase</keyword>
<dbReference type="InterPro" id="IPR023710">
    <property type="entry name" value="Phosphatase_YcdX_put"/>
</dbReference>
<dbReference type="NCBIfam" id="NF006702">
    <property type="entry name" value="PRK09248.1"/>
    <property type="match status" value="1"/>
</dbReference>
<evidence type="ECO:0000313" key="3">
    <source>
        <dbReference type="Proteomes" id="UP000241426"/>
    </source>
</evidence>